<dbReference type="FunFam" id="3.30.1360.40:FF:000001">
    <property type="entry name" value="Ribosome-recycling factor"/>
    <property type="match status" value="1"/>
</dbReference>
<reference evidence="5 6" key="1">
    <citation type="journal article" date="2016" name="Nat. Commun.">
        <title>Thousands of microbial genomes shed light on interconnected biogeochemical processes in an aquifer system.</title>
        <authorList>
            <person name="Anantharaman K."/>
            <person name="Brown C.T."/>
            <person name="Hug L.A."/>
            <person name="Sharon I."/>
            <person name="Castelle C.J."/>
            <person name="Probst A.J."/>
            <person name="Thomas B.C."/>
            <person name="Singh A."/>
            <person name="Wilkins M.J."/>
            <person name="Karaoz U."/>
            <person name="Brodie E.L."/>
            <person name="Williams K.H."/>
            <person name="Hubbard S.S."/>
            <person name="Banfield J.F."/>
        </authorList>
    </citation>
    <scope>NUCLEOTIDE SEQUENCE [LARGE SCALE GENOMIC DNA]</scope>
</reference>
<organism evidence="5 6">
    <name type="scientific">Candidatus Blackburnbacteria bacterium RIFCSPHIGHO2_02_FULL_44_20</name>
    <dbReference type="NCBI Taxonomy" id="1797516"/>
    <lineage>
        <taxon>Bacteria</taxon>
        <taxon>Candidatus Blackburniibacteriota</taxon>
    </lineage>
</organism>
<dbReference type="AlphaFoldDB" id="A0A1G1V5N9"/>
<comment type="caution">
    <text evidence="5">The sequence shown here is derived from an EMBL/GenBank/DDBJ whole genome shotgun (WGS) entry which is preliminary data.</text>
</comment>
<evidence type="ECO:0000313" key="6">
    <source>
        <dbReference type="Proteomes" id="UP000178319"/>
    </source>
</evidence>
<dbReference type="Pfam" id="PF01765">
    <property type="entry name" value="RRF"/>
    <property type="match status" value="1"/>
</dbReference>
<dbReference type="InterPro" id="IPR023584">
    <property type="entry name" value="Ribosome_recyc_fac_dom"/>
</dbReference>
<dbReference type="SUPFAM" id="SSF55194">
    <property type="entry name" value="Ribosome recycling factor, RRF"/>
    <property type="match status" value="1"/>
</dbReference>
<name>A0A1G1V5N9_9BACT</name>
<dbReference type="GO" id="GO:0006412">
    <property type="term" value="P:translation"/>
    <property type="evidence" value="ECO:0007669"/>
    <property type="project" value="UniProtKB-KW"/>
</dbReference>
<gene>
    <name evidence="5" type="ORF">A3D26_00765</name>
</gene>
<evidence type="ECO:0000313" key="5">
    <source>
        <dbReference type="EMBL" id="OGY10679.1"/>
    </source>
</evidence>
<dbReference type="PANTHER" id="PTHR20982:SF3">
    <property type="entry name" value="MITOCHONDRIAL RIBOSOME RECYCLING FACTOR PSEUDO 1"/>
    <property type="match status" value="1"/>
</dbReference>
<dbReference type="Gene3D" id="1.10.132.20">
    <property type="entry name" value="Ribosome-recycling factor"/>
    <property type="match status" value="1"/>
</dbReference>
<feature type="region of interest" description="Disordered" evidence="3">
    <location>
        <begin position="138"/>
        <end position="159"/>
    </location>
</feature>
<dbReference type="STRING" id="1797516.A3D26_00765"/>
<dbReference type="InterPro" id="IPR036191">
    <property type="entry name" value="RRF_sf"/>
</dbReference>
<evidence type="ECO:0000256" key="3">
    <source>
        <dbReference type="SAM" id="MobiDB-lite"/>
    </source>
</evidence>
<evidence type="ECO:0000256" key="1">
    <source>
        <dbReference type="ARBA" id="ARBA00005912"/>
    </source>
</evidence>
<dbReference type="EMBL" id="MHBZ01000031">
    <property type="protein sequence ID" value="OGY10679.1"/>
    <property type="molecule type" value="Genomic_DNA"/>
</dbReference>
<proteinExistence type="inferred from homology"/>
<dbReference type="GO" id="GO:0043023">
    <property type="term" value="F:ribosomal large subunit binding"/>
    <property type="evidence" value="ECO:0007669"/>
    <property type="project" value="TreeGrafter"/>
</dbReference>
<protein>
    <recommendedName>
        <fullName evidence="4">Ribosome recycling factor domain-containing protein</fullName>
    </recommendedName>
</protein>
<feature type="domain" description="Ribosome recycling factor" evidence="4">
    <location>
        <begin position="19"/>
        <end position="181"/>
    </location>
</feature>
<accession>A0A1G1V5N9</accession>
<dbReference type="Gene3D" id="3.30.1360.40">
    <property type="match status" value="1"/>
</dbReference>
<sequence>MQEDQIRARMGKVLENVSADVGTLRTGRATSSLVSEILVSVYGGQQKLRIVELATITATDPYSLLISPWDKSIIGEIRRGIEALNLGFTPVLTGEEIRINFPPLTQEDRARYVKLLHQKLEEGRIQLRQARQEGMKDIKAAGEQGNQGEDETIRQEKRLQEITDEFMGKIEEVGQHKESELRSL</sequence>
<dbReference type="Proteomes" id="UP000178319">
    <property type="component" value="Unassembled WGS sequence"/>
</dbReference>
<evidence type="ECO:0000259" key="4">
    <source>
        <dbReference type="Pfam" id="PF01765"/>
    </source>
</evidence>
<keyword evidence="2" id="KW-0648">Protein biosynthesis</keyword>
<dbReference type="PANTHER" id="PTHR20982">
    <property type="entry name" value="RIBOSOME RECYCLING FACTOR"/>
    <property type="match status" value="1"/>
</dbReference>
<dbReference type="InterPro" id="IPR002661">
    <property type="entry name" value="Ribosome_recyc_fac"/>
</dbReference>
<comment type="similarity">
    <text evidence="1">Belongs to the RRF family.</text>
</comment>
<evidence type="ECO:0000256" key="2">
    <source>
        <dbReference type="ARBA" id="ARBA00022917"/>
    </source>
</evidence>